<keyword evidence="4" id="KW-1185">Reference proteome</keyword>
<feature type="chain" id="PRO_5039920245" description="Glycosyltransferase family 49 protein" evidence="2">
    <location>
        <begin position="28"/>
        <end position="453"/>
    </location>
</feature>
<dbReference type="AlphaFoldDB" id="A0A9K3PGG0"/>
<feature type="compositionally biased region" description="Basic residues" evidence="1">
    <location>
        <begin position="88"/>
        <end position="99"/>
    </location>
</feature>
<dbReference type="EMBL" id="JAGRRH010000022">
    <property type="protein sequence ID" value="KAG7345836.1"/>
    <property type="molecule type" value="Genomic_DNA"/>
</dbReference>
<feature type="region of interest" description="Disordered" evidence="1">
    <location>
        <begin position="58"/>
        <end position="99"/>
    </location>
</feature>
<evidence type="ECO:0000256" key="2">
    <source>
        <dbReference type="SAM" id="SignalP"/>
    </source>
</evidence>
<comment type="caution">
    <text evidence="3">The sequence shown here is derived from an EMBL/GenBank/DDBJ whole genome shotgun (WGS) entry which is preliminary data.</text>
</comment>
<feature type="compositionally biased region" description="Basic and acidic residues" evidence="1">
    <location>
        <begin position="335"/>
        <end position="344"/>
    </location>
</feature>
<reference evidence="3" key="1">
    <citation type="journal article" date="2021" name="Sci. Rep.">
        <title>Diploid genomic architecture of Nitzschia inconspicua, an elite biomass production diatom.</title>
        <authorList>
            <person name="Oliver A."/>
            <person name="Podell S."/>
            <person name="Pinowska A."/>
            <person name="Traller J.C."/>
            <person name="Smith S.R."/>
            <person name="McClure R."/>
            <person name="Beliaev A."/>
            <person name="Bohutskyi P."/>
            <person name="Hill E.A."/>
            <person name="Rabines A."/>
            <person name="Zheng H."/>
            <person name="Allen L.Z."/>
            <person name="Kuo A."/>
            <person name="Grigoriev I.V."/>
            <person name="Allen A.E."/>
            <person name="Hazlebeck D."/>
            <person name="Allen E.E."/>
        </authorList>
    </citation>
    <scope>NUCLEOTIDE SEQUENCE</scope>
    <source>
        <strain evidence="3">Hildebrandi</strain>
    </source>
</reference>
<gene>
    <name evidence="3" type="ORF">IV203_033367</name>
</gene>
<keyword evidence="2" id="KW-0732">Signal</keyword>
<name>A0A9K3PGG0_9STRA</name>
<evidence type="ECO:0000256" key="1">
    <source>
        <dbReference type="SAM" id="MobiDB-lite"/>
    </source>
</evidence>
<protein>
    <recommendedName>
        <fullName evidence="5">Glycosyltransferase family 49 protein</fullName>
    </recommendedName>
</protein>
<feature type="signal peptide" evidence="2">
    <location>
        <begin position="1"/>
        <end position="27"/>
    </location>
</feature>
<proteinExistence type="predicted"/>
<evidence type="ECO:0008006" key="5">
    <source>
        <dbReference type="Google" id="ProtNLM"/>
    </source>
</evidence>
<sequence>MPTHQRFSLFSLLTYLTVASLVRLGWMEKDPVVAVTYADYSNDAPSLLRIQRDINNNSDKTEQSSIHGSKQSFTINDQTEERSVKNIKGQKRQGRQRKSLSHLNPSIWIKDERKWLTRSIQINTRQSTKYAPTNTLIIATFPSDIYHLTALWTQLECYAVEIDTIIISATVQAKVILEDFVLLATNRIPHFINGSVQLEVQYHEADERFETGLWCHALNYQSSDSKHYNKDNKYGLLHDSVFALEPYSGIWDELDDIHTADDVASNNKAYTPQPAVTSLLQHTMTTHKVLDSTFRGFNQPAMDLFRKHICRRVPKQQQKQQSHRQQTHGQSWLDCHGDDNDKTSKVGQSQRDSQWCVKRHFEVEWSRVLDQNNVASTALWPHTEYSQTHFFEHGPDNFAEYLVEQEGFPALLRSTILRRQSRYVDWDAAATVEWGRCAQYIVSLAELEAVLEQ</sequence>
<evidence type="ECO:0000313" key="3">
    <source>
        <dbReference type="EMBL" id="KAG7345836.1"/>
    </source>
</evidence>
<feature type="compositionally biased region" description="Polar residues" evidence="1">
    <location>
        <begin position="58"/>
        <end position="77"/>
    </location>
</feature>
<accession>A0A9K3PGG0</accession>
<reference evidence="3" key="2">
    <citation type="submission" date="2021-04" db="EMBL/GenBank/DDBJ databases">
        <authorList>
            <person name="Podell S."/>
        </authorList>
    </citation>
    <scope>NUCLEOTIDE SEQUENCE</scope>
    <source>
        <strain evidence="3">Hildebrandi</strain>
    </source>
</reference>
<evidence type="ECO:0000313" key="4">
    <source>
        <dbReference type="Proteomes" id="UP000693970"/>
    </source>
</evidence>
<dbReference type="Proteomes" id="UP000693970">
    <property type="component" value="Unassembled WGS sequence"/>
</dbReference>
<organism evidence="3 4">
    <name type="scientific">Nitzschia inconspicua</name>
    <dbReference type="NCBI Taxonomy" id="303405"/>
    <lineage>
        <taxon>Eukaryota</taxon>
        <taxon>Sar</taxon>
        <taxon>Stramenopiles</taxon>
        <taxon>Ochrophyta</taxon>
        <taxon>Bacillariophyta</taxon>
        <taxon>Bacillariophyceae</taxon>
        <taxon>Bacillariophycidae</taxon>
        <taxon>Bacillariales</taxon>
        <taxon>Bacillariaceae</taxon>
        <taxon>Nitzschia</taxon>
    </lineage>
</organism>
<feature type="region of interest" description="Disordered" evidence="1">
    <location>
        <begin position="313"/>
        <end position="349"/>
    </location>
</feature>